<dbReference type="PANTHER" id="PTHR11662:SF455">
    <property type="entry name" value="GH23975P"/>
    <property type="match status" value="1"/>
</dbReference>
<evidence type="ECO:0000256" key="4">
    <source>
        <dbReference type="ARBA" id="ARBA00023136"/>
    </source>
</evidence>
<dbReference type="PROSITE" id="PS50850">
    <property type="entry name" value="MFS"/>
    <property type="match status" value="1"/>
</dbReference>
<dbReference type="Pfam" id="PF07690">
    <property type="entry name" value="MFS_1"/>
    <property type="match status" value="1"/>
</dbReference>
<feature type="domain" description="Major facilitator superfamily (MFS) profile" evidence="6">
    <location>
        <begin position="36"/>
        <end position="171"/>
    </location>
</feature>
<feature type="transmembrane region" description="Helical" evidence="5">
    <location>
        <begin position="121"/>
        <end position="147"/>
    </location>
</feature>
<feature type="transmembrane region" description="Helical" evidence="5">
    <location>
        <begin position="35"/>
        <end position="61"/>
    </location>
</feature>
<evidence type="ECO:0000259" key="6">
    <source>
        <dbReference type="PROSITE" id="PS50850"/>
    </source>
</evidence>
<dbReference type="Proteomes" id="UP000076858">
    <property type="component" value="Unassembled WGS sequence"/>
</dbReference>
<keyword evidence="8" id="KW-1185">Reference proteome</keyword>
<evidence type="ECO:0000256" key="3">
    <source>
        <dbReference type="ARBA" id="ARBA00022989"/>
    </source>
</evidence>
<keyword evidence="4 5" id="KW-0472">Membrane</keyword>
<accession>A0A164GIM7</accession>
<gene>
    <name evidence="7" type="ORF">APZ42_005313</name>
</gene>
<dbReference type="PANTHER" id="PTHR11662">
    <property type="entry name" value="SOLUTE CARRIER FAMILY 17"/>
    <property type="match status" value="1"/>
</dbReference>
<comment type="subcellular location">
    <subcellularLocation>
        <location evidence="1">Membrane</location>
        <topology evidence="1">Multi-pass membrane protein</topology>
    </subcellularLocation>
</comment>
<reference evidence="7 8" key="1">
    <citation type="submission" date="2016-03" db="EMBL/GenBank/DDBJ databases">
        <title>EvidentialGene: Evidence-directed Construction of Genes on Genomes.</title>
        <authorList>
            <person name="Gilbert D.G."/>
            <person name="Choi J.-H."/>
            <person name="Mockaitis K."/>
            <person name="Colbourne J."/>
            <person name="Pfrender M."/>
        </authorList>
    </citation>
    <scope>NUCLEOTIDE SEQUENCE [LARGE SCALE GENOMIC DNA]</scope>
    <source>
        <strain evidence="7 8">Xinb3</strain>
        <tissue evidence="7">Complete organism</tissue>
    </source>
</reference>
<evidence type="ECO:0000256" key="2">
    <source>
        <dbReference type="ARBA" id="ARBA00022692"/>
    </source>
</evidence>
<dbReference type="InterPro" id="IPR020846">
    <property type="entry name" value="MFS_dom"/>
</dbReference>
<protein>
    <submittedName>
        <fullName evidence="7">Putative Vesicular glutamate transporter 2</fullName>
    </submittedName>
</protein>
<dbReference type="Gene3D" id="1.20.1250.20">
    <property type="entry name" value="MFS general substrate transporter like domains"/>
    <property type="match status" value="1"/>
</dbReference>
<sequence length="171" mass="18916">MAVVNIRDTRESAAVSTSLAYSPPTWTWTSFPRRYLIAVMAFFGFFNIYSLRVNLSIAIVAMTENRTTIHANGTIGYNQDFPWSSKEQGLLLSSFFYGYITTQLLGGWLAPKMGAGKLYGLGILTTAILTLLTPLIANIGLAPLVAIRILEGIFEVLQSIEAKFRRIKITS</sequence>
<evidence type="ECO:0000256" key="1">
    <source>
        <dbReference type="ARBA" id="ARBA00004141"/>
    </source>
</evidence>
<keyword evidence="2 5" id="KW-0812">Transmembrane</keyword>
<dbReference type="GO" id="GO:0006820">
    <property type="term" value="P:monoatomic anion transport"/>
    <property type="evidence" value="ECO:0007669"/>
    <property type="project" value="TreeGrafter"/>
</dbReference>
<evidence type="ECO:0000256" key="5">
    <source>
        <dbReference type="SAM" id="Phobius"/>
    </source>
</evidence>
<dbReference type="SUPFAM" id="SSF103473">
    <property type="entry name" value="MFS general substrate transporter"/>
    <property type="match status" value="1"/>
</dbReference>
<feature type="transmembrane region" description="Helical" evidence="5">
    <location>
        <begin position="89"/>
        <end position="109"/>
    </location>
</feature>
<dbReference type="AlphaFoldDB" id="A0A164GIM7"/>
<dbReference type="GO" id="GO:0016020">
    <property type="term" value="C:membrane"/>
    <property type="evidence" value="ECO:0007669"/>
    <property type="project" value="UniProtKB-SubCell"/>
</dbReference>
<comment type="caution">
    <text evidence="7">The sequence shown here is derived from an EMBL/GenBank/DDBJ whole genome shotgun (WGS) entry which is preliminary data.</text>
</comment>
<evidence type="ECO:0000313" key="8">
    <source>
        <dbReference type="Proteomes" id="UP000076858"/>
    </source>
</evidence>
<evidence type="ECO:0000313" key="7">
    <source>
        <dbReference type="EMBL" id="KZR99006.1"/>
    </source>
</evidence>
<dbReference type="EMBL" id="LRGB01015020">
    <property type="protein sequence ID" value="KZR99006.1"/>
    <property type="molecule type" value="Genomic_DNA"/>
</dbReference>
<proteinExistence type="predicted"/>
<dbReference type="InterPro" id="IPR011701">
    <property type="entry name" value="MFS"/>
</dbReference>
<dbReference type="InterPro" id="IPR050382">
    <property type="entry name" value="MFS_Na/Anion_cotransporter"/>
</dbReference>
<dbReference type="STRING" id="35525.A0A164GIM7"/>
<dbReference type="OrthoDB" id="2985014at2759"/>
<organism evidence="7 8">
    <name type="scientific">Daphnia magna</name>
    <dbReference type="NCBI Taxonomy" id="35525"/>
    <lineage>
        <taxon>Eukaryota</taxon>
        <taxon>Metazoa</taxon>
        <taxon>Ecdysozoa</taxon>
        <taxon>Arthropoda</taxon>
        <taxon>Crustacea</taxon>
        <taxon>Branchiopoda</taxon>
        <taxon>Diplostraca</taxon>
        <taxon>Cladocera</taxon>
        <taxon>Anomopoda</taxon>
        <taxon>Daphniidae</taxon>
        <taxon>Daphnia</taxon>
    </lineage>
</organism>
<name>A0A164GIM7_9CRUS</name>
<dbReference type="InterPro" id="IPR036259">
    <property type="entry name" value="MFS_trans_sf"/>
</dbReference>
<keyword evidence="3 5" id="KW-1133">Transmembrane helix</keyword>
<dbReference type="GO" id="GO:0022857">
    <property type="term" value="F:transmembrane transporter activity"/>
    <property type="evidence" value="ECO:0007669"/>
    <property type="project" value="InterPro"/>
</dbReference>